<evidence type="ECO:0000313" key="4">
    <source>
        <dbReference type="Proteomes" id="UP001214250"/>
    </source>
</evidence>
<keyword evidence="1" id="KW-1133">Transmembrane helix</keyword>
<dbReference type="SUPFAM" id="SSF53335">
    <property type="entry name" value="S-adenosyl-L-methionine-dependent methyltransferases"/>
    <property type="match status" value="1"/>
</dbReference>
<protein>
    <submittedName>
        <fullName evidence="3">Class I SAM-dependent methyltransferase</fullName>
    </submittedName>
</protein>
<reference evidence="3 4" key="1">
    <citation type="submission" date="2023-02" db="EMBL/GenBank/DDBJ databases">
        <title>Genome sequence of Lentisphaera profundi SAORIC-696.</title>
        <authorList>
            <person name="Kim e."/>
            <person name="Cho J.-C."/>
            <person name="Choi A."/>
            <person name="Kang I."/>
        </authorList>
    </citation>
    <scope>NUCLEOTIDE SEQUENCE [LARGE SCALE GENOMIC DNA]</scope>
    <source>
        <strain evidence="3 4">SAORIC-696</strain>
    </source>
</reference>
<keyword evidence="1" id="KW-0472">Membrane</keyword>
<dbReference type="Pfam" id="PF08241">
    <property type="entry name" value="Methyltransf_11"/>
    <property type="match status" value="1"/>
</dbReference>
<evidence type="ECO:0000259" key="2">
    <source>
        <dbReference type="Pfam" id="PF08241"/>
    </source>
</evidence>
<dbReference type="Proteomes" id="UP001214250">
    <property type="component" value="Chromosome 1"/>
</dbReference>
<feature type="domain" description="Methyltransferase type 11" evidence="2">
    <location>
        <begin position="36"/>
        <end position="120"/>
    </location>
</feature>
<organism evidence="3 4">
    <name type="scientific">Lentisphaera profundi</name>
    <dbReference type="NCBI Taxonomy" id="1658616"/>
    <lineage>
        <taxon>Bacteria</taxon>
        <taxon>Pseudomonadati</taxon>
        <taxon>Lentisphaerota</taxon>
        <taxon>Lentisphaeria</taxon>
        <taxon>Lentisphaerales</taxon>
        <taxon>Lentisphaeraceae</taxon>
        <taxon>Lentisphaera</taxon>
    </lineage>
</organism>
<feature type="transmembrane region" description="Helical" evidence="1">
    <location>
        <begin position="184"/>
        <end position="208"/>
    </location>
</feature>
<dbReference type="Gene3D" id="3.40.50.150">
    <property type="entry name" value="Vaccinia Virus protein VP39"/>
    <property type="match status" value="1"/>
</dbReference>
<evidence type="ECO:0000313" key="3">
    <source>
        <dbReference type="EMBL" id="WDE95960.1"/>
    </source>
</evidence>
<dbReference type="GO" id="GO:0032259">
    <property type="term" value="P:methylation"/>
    <property type="evidence" value="ECO:0007669"/>
    <property type="project" value="UniProtKB-KW"/>
</dbReference>
<dbReference type="InterPro" id="IPR013216">
    <property type="entry name" value="Methyltransf_11"/>
</dbReference>
<dbReference type="GO" id="GO:0008168">
    <property type="term" value="F:methyltransferase activity"/>
    <property type="evidence" value="ECO:0007669"/>
    <property type="project" value="UniProtKB-KW"/>
</dbReference>
<sequence length="227" mass="26048">MPSFLGLFINPFYFVRNGLHKKLKLLSHELKGDLIDFGCGAMPYKELFNVATYTGLDYAESGHECEEQEGKIYYDGKKIPFEESSVDALFASEVFEHIFNLEQILEELHRVLKPGGKLLFTIPFAWEEHEVPHDFARYSSYGIISLLEKHGFKILQAHKSGTAFETCAQLFIAYVYGLFPKMKWLNLLLTLLLIAPLNIMTLFMSLLLPKNNNLYLNNVMLVEKVTV</sequence>
<keyword evidence="1" id="KW-0812">Transmembrane</keyword>
<evidence type="ECO:0000256" key="1">
    <source>
        <dbReference type="SAM" id="Phobius"/>
    </source>
</evidence>
<keyword evidence="3" id="KW-0489">Methyltransferase</keyword>
<name>A0ABY7VP75_9BACT</name>
<keyword evidence="3" id="KW-0808">Transferase</keyword>
<keyword evidence="4" id="KW-1185">Reference proteome</keyword>
<gene>
    <name evidence="3" type="ORF">PQO03_09565</name>
</gene>
<dbReference type="InterPro" id="IPR029063">
    <property type="entry name" value="SAM-dependent_MTases_sf"/>
</dbReference>
<dbReference type="EMBL" id="CP117811">
    <property type="protein sequence ID" value="WDE95960.1"/>
    <property type="molecule type" value="Genomic_DNA"/>
</dbReference>
<dbReference type="CDD" id="cd02440">
    <property type="entry name" value="AdoMet_MTases"/>
    <property type="match status" value="1"/>
</dbReference>
<dbReference type="RefSeq" id="WP_274149879.1">
    <property type="nucleotide sequence ID" value="NZ_CP117811.1"/>
</dbReference>
<accession>A0ABY7VP75</accession>
<proteinExistence type="predicted"/>